<dbReference type="OrthoDB" id="1950287at2"/>
<organism evidence="3 4">
    <name type="scientific">Candidatus Syntrophocurvum alkaliphilum</name>
    <dbReference type="NCBI Taxonomy" id="2293317"/>
    <lineage>
        <taxon>Bacteria</taxon>
        <taxon>Bacillati</taxon>
        <taxon>Bacillota</taxon>
        <taxon>Clostridia</taxon>
        <taxon>Eubacteriales</taxon>
        <taxon>Syntrophomonadaceae</taxon>
        <taxon>Candidatus Syntrophocurvum</taxon>
    </lineage>
</organism>
<feature type="transmembrane region" description="Helical" evidence="1">
    <location>
        <begin position="7"/>
        <end position="28"/>
    </location>
</feature>
<evidence type="ECO:0000259" key="2">
    <source>
        <dbReference type="Pfam" id="PF18917"/>
    </source>
</evidence>
<dbReference type="RefSeq" id="WP_156202794.1">
    <property type="nucleotide sequence ID" value="NZ_CP046457.1"/>
</dbReference>
<dbReference type="Proteomes" id="UP000426444">
    <property type="component" value="Chromosome"/>
</dbReference>
<gene>
    <name evidence="3" type="ORF">SYNTR_0247</name>
</gene>
<keyword evidence="1" id="KW-0472">Membrane</keyword>
<dbReference type="InterPro" id="IPR043726">
    <property type="entry name" value="LiaI-LiaF-like_TM1"/>
</dbReference>
<dbReference type="EMBL" id="CP046457">
    <property type="protein sequence ID" value="QGT98840.1"/>
    <property type="molecule type" value="Genomic_DNA"/>
</dbReference>
<keyword evidence="1" id="KW-1133">Transmembrane helix</keyword>
<evidence type="ECO:0000313" key="4">
    <source>
        <dbReference type="Proteomes" id="UP000426444"/>
    </source>
</evidence>
<sequence>MENNNRLFAGILLVVIGTMLLLNTFNIINWPILAFYISYWPLLFIIIGLNILLSRKIVLKIILWMVVILLPLTANFFPYPNSSFIGYFYTNPATKSESFAVSHDKKAETSSLVIDFDQGTINMASSSEGKLLSGIISHQGSFILDEDYINDTAKIYMKLKYANNVKNVFNLNLYDNIPWDITLNNGASNANLDLSNLIINKLDINSGATNLDIKLSAKNTESNVFIDTGASNIDIKVPSSAGVKAKVNAPLATKNWAGEWFEKEDYVVSSNYEKAESKIYIELSSGISRINIIH</sequence>
<name>A0A6I6DCH7_9FIRM</name>
<evidence type="ECO:0000256" key="1">
    <source>
        <dbReference type="SAM" id="Phobius"/>
    </source>
</evidence>
<keyword evidence="4" id="KW-1185">Reference proteome</keyword>
<feature type="domain" description="LiaI-LiaF-like transmembrane region" evidence="2">
    <location>
        <begin position="7"/>
        <end position="52"/>
    </location>
</feature>
<feature type="transmembrane region" description="Helical" evidence="1">
    <location>
        <begin position="34"/>
        <end position="54"/>
    </location>
</feature>
<dbReference type="AlphaFoldDB" id="A0A6I6DCH7"/>
<evidence type="ECO:0000313" key="3">
    <source>
        <dbReference type="EMBL" id="QGT98840.1"/>
    </source>
</evidence>
<dbReference type="Pfam" id="PF18917">
    <property type="entry name" value="LiaI-LiaF-like_TM1"/>
    <property type="match status" value="1"/>
</dbReference>
<reference evidence="4" key="1">
    <citation type="journal article" date="2019" name="Microbiology">
        <title>Complete Genome Sequence of an Uncultured Bacterium of the Candidate Phylum Bipolaricaulota.</title>
        <authorList>
            <person name="Kadnikov V.V."/>
            <person name="Mardanov A.V."/>
            <person name="Beletsky A.V."/>
            <person name="Frank Y.A."/>
            <person name="Karnachuk O.V."/>
            <person name="Ravin N.V."/>
        </authorList>
    </citation>
    <scope>NUCLEOTIDE SEQUENCE [LARGE SCALE GENOMIC DNA]</scope>
</reference>
<keyword evidence="1" id="KW-0812">Transmembrane</keyword>
<accession>A0A6I6DCH7</accession>
<proteinExistence type="predicted"/>
<feature type="transmembrane region" description="Helical" evidence="1">
    <location>
        <begin position="61"/>
        <end position="79"/>
    </location>
</feature>
<protein>
    <recommendedName>
        <fullName evidence="2">LiaI-LiaF-like transmembrane region domain-containing protein</fullName>
    </recommendedName>
</protein>
<dbReference type="KEGG" id="salq:SYNTR_0247"/>